<feature type="transmembrane region" description="Helical" evidence="1">
    <location>
        <begin position="598"/>
        <end position="621"/>
    </location>
</feature>
<proteinExistence type="predicted"/>
<dbReference type="Proteomes" id="UP000620139">
    <property type="component" value="Unassembled WGS sequence"/>
</dbReference>
<feature type="transmembrane region" description="Helical" evidence="1">
    <location>
        <begin position="532"/>
        <end position="553"/>
    </location>
</feature>
<evidence type="ECO:0000313" key="3">
    <source>
        <dbReference type="Proteomes" id="UP000620139"/>
    </source>
</evidence>
<feature type="transmembrane region" description="Helical" evidence="1">
    <location>
        <begin position="198"/>
        <end position="218"/>
    </location>
</feature>
<feature type="transmembrane region" description="Helical" evidence="1">
    <location>
        <begin position="71"/>
        <end position="91"/>
    </location>
</feature>
<keyword evidence="1" id="KW-0812">Transmembrane</keyword>
<keyword evidence="1" id="KW-1133">Transmembrane helix</keyword>
<name>A0A931IUT7_9BURK</name>
<accession>A0A931IUT7</accession>
<dbReference type="EMBL" id="JAEDAL010000004">
    <property type="protein sequence ID" value="MBH9553177.1"/>
    <property type="molecule type" value="Genomic_DNA"/>
</dbReference>
<protein>
    <submittedName>
        <fullName evidence="2">Uncharacterized protein</fullName>
    </submittedName>
</protein>
<evidence type="ECO:0000313" key="2">
    <source>
        <dbReference type="EMBL" id="MBH9553177.1"/>
    </source>
</evidence>
<comment type="caution">
    <text evidence="2">The sequence shown here is derived from an EMBL/GenBank/DDBJ whole genome shotgun (WGS) entry which is preliminary data.</text>
</comment>
<keyword evidence="1" id="KW-0472">Membrane</keyword>
<gene>
    <name evidence="2" type="ORF">I7X43_09995</name>
</gene>
<sequence length="632" mass="68933">MHVLMLGVAVLFLAWCMHLPLTLLPDAALDDALFWQLGAKLVGGSWLGRYDELTLAKGPTFSLFLAMNHGLGLPLSLSLGLVHLGTVWLLGRELRHWGLSARWTLLAMGLLLIQPAALPIRVVRDALYHDLTLLVLVGLMHLLRPGARRATAWAYGAVFAAFWATREEGVWMLPGVAAVLSLAVWRRRVDWLSALRPWLQAGGACALVLALVCSANWLRYGIWAVVDFKRAPFVETLGLLGGIEAGPVVDYVPVTRLQREAAYAVSPAFAELRGVLEDGGADWKAWGCGLYPDTCGDYAGGWFMWALRSAAAARGHFQSGVQADAFFARVATELRDACESGQLKCRQLAVPFLPQMSYRAWAAFPGAIQRAWGMALYQERVPLTDGPSRGSPEAVAAFARFTGLARYMPLSQDDVWRIQGWLVSPRGDWPELLCGEGSRTQVIPIERLPSPDLVTALQNPKASDNRFRVQVADGAQCQIRLIGQPDVAMPLTALRKGFQAPLPDGGRVAIDRVSHGVGDGAALRLKYALGELYRHAALPFMAFAGLWILLATGLRRAWRQPAPPLLAWGLLCWALAGVRTVLLALVDVSAFPGVNILYLLPCTHLWVLGGVLLMAAAQLIYDSTHHPDALPQ</sequence>
<feature type="transmembrane region" description="Helical" evidence="1">
    <location>
        <begin position="565"/>
        <end position="586"/>
    </location>
</feature>
<feature type="transmembrane region" description="Helical" evidence="1">
    <location>
        <begin position="103"/>
        <end position="120"/>
    </location>
</feature>
<dbReference type="RefSeq" id="WP_198100799.1">
    <property type="nucleotide sequence ID" value="NZ_JAEDAL010000004.1"/>
</dbReference>
<organism evidence="2 3">
    <name type="scientific">Inhella gelatinilytica</name>
    <dbReference type="NCBI Taxonomy" id="2795030"/>
    <lineage>
        <taxon>Bacteria</taxon>
        <taxon>Pseudomonadati</taxon>
        <taxon>Pseudomonadota</taxon>
        <taxon>Betaproteobacteria</taxon>
        <taxon>Burkholderiales</taxon>
        <taxon>Sphaerotilaceae</taxon>
        <taxon>Inhella</taxon>
    </lineage>
</organism>
<dbReference type="AlphaFoldDB" id="A0A931IUT7"/>
<keyword evidence="3" id="KW-1185">Reference proteome</keyword>
<evidence type="ECO:0000256" key="1">
    <source>
        <dbReference type="SAM" id="Phobius"/>
    </source>
</evidence>
<reference evidence="2" key="1">
    <citation type="submission" date="2020-12" db="EMBL/GenBank/DDBJ databases">
        <title>The genome sequence of Inhella sp. 4Y17.</title>
        <authorList>
            <person name="Liu Y."/>
        </authorList>
    </citation>
    <scope>NUCLEOTIDE SEQUENCE</scope>
    <source>
        <strain evidence="2">4Y10</strain>
    </source>
</reference>